<dbReference type="Pfam" id="PF00480">
    <property type="entry name" value="ROK"/>
    <property type="match status" value="1"/>
</dbReference>
<dbReference type="Gene3D" id="1.10.10.10">
    <property type="entry name" value="Winged helix-like DNA-binding domain superfamily/Winged helix DNA-binding domain"/>
    <property type="match status" value="1"/>
</dbReference>
<evidence type="ECO:0000256" key="1">
    <source>
        <dbReference type="ARBA" id="ARBA00006479"/>
    </source>
</evidence>
<dbReference type="CDD" id="cd24073">
    <property type="entry name" value="ASKHA_ATPase_ROK_CYANR"/>
    <property type="match status" value="1"/>
</dbReference>
<dbReference type="InterPro" id="IPR000600">
    <property type="entry name" value="ROK"/>
</dbReference>
<dbReference type="AlphaFoldDB" id="A0A0N8PSD0"/>
<name>A0A0N8PSD0_9CHLR</name>
<organism evidence="3 4">
    <name type="scientific">Kouleothrix aurantiaca</name>
    <dbReference type="NCBI Taxonomy" id="186479"/>
    <lineage>
        <taxon>Bacteria</taxon>
        <taxon>Bacillati</taxon>
        <taxon>Chloroflexota</taxon>
        <taxon>Chloroflexia</taxon>
        <taxon>Chloroflexales</taxon>
        <taxon>Roseiflexineae</taxon>
        <taxon>Roseiflexaceae</taxon>
        <taxon>Kouleothrix</taxon>
    </lineage>
</organism>
<dbReference type="InterPro" id="IPR036388">
    <property type="entry name" value="WH-like_DNA-bd_sf"/>
</dbReference>
<dbReference type="PANTHER" id="PTHR18964">
    <property type="entry name" value="ROK (REPRESSOR, ORF, KINASE) FAMILY"/>
    <property type="match status" value="1"/>
</dbReference>
<comment type="caution">
    <text evidence="3">The sequence shown here is derived from an EMBL/GenBank/DDBJ whole genome shotgun (WGS) entry which is preliminary data.</text>
</comment>
<comment type="similarity">
    <text evidence="1">Belongs to the ROK (NagC/XylR) family.</text>
</comment>
<evidence type="ECO:0000313" key="3">
    <source>
        <dbReference type="EMBL" id="KPV52381.1"/>
    </source>
</evidence>
<feature type="domain" description="HTH marR-type" evidence="2">
    <location>
        <begin position="16"/>
        <end position="71"/>
    </location>
</feature>
<accession>A0A0N8PSD0</accession>
<dbReference type="Pfam" id="PF12802">
    <property type="entry name" value="MarR_2"/>
    <property type="match status" value="1"/>
</dbReference>
<dbReference type="PANTHER" id="PTHR18964:SF149">
    <property type="entry name" value="BIFUNCTIONAL UDP-N-ACETYLGLUCOSAMINE 2-EPIMERASE_N-ACETYLMANNOSAMINE KINASE"/>
    <property type="match status" value="1"/>
</dbReference>
<sequence>MSYSQKGDRALIKQINQHLVLQLIQGRGPISRKDIAEISSLSPASVSGITGELIERGLVHEVGEVEGDGRAGRRAVLLQLNTQAGFVVGVKLAVRAISCVLTDLDANVLYATETELDIDEHPAQVLENIPPDQMIRATIQAVEELLVIAQIDRTRLLGIGVGVNGIVDAEVGISRVAPHFGWRDVPLATPLAAHFGIPILLENDARTLTIAEQWFGAGRGVDHFATIVTGYGIGAGVVTNGQIYRGALSGAGEFGHIVLQVDGPQCTCGKQGCLEALASEPAILRQVREALEVGAPSALAGVDALTLQAVARAADGGDVLARRVLGNAGRWLGIGIASLVNILNPQLLIINGEAACAGRWYFEPMEAALQAHAFDGLAKSLRVLIEPGGNEMWARGAACVVLSALFTSPVHQQETESVRAIRALALA</sequence>
<dbReference type="GO" id="GO:0003700">
    <property type="term" value="F:DNA-binding transcription factor activity"/>
    <property type="evidence" value="ECO:0007669"/>
    <property type="project" value="InterPro"/>
</dbReference>
<keyword evidence="4" id="KW-1185">Reference proteome</keyword>
<dbReference type="SUPFAM" id="SSF46785">
    <property type="entry name" value="Winged helix' DNA-binding domain"/>
    <property type="match status" value="1"/>
</dbReference>
<dbReference type="Proteomes" id="UP000050509">
    <property type="component" value="Unassembled WGS sequence"/>
</dbReference>
<dbReference type="InterPro" id="IPR036390">
    <property type="entry name" value="WH_DNA-bd_sf"/>
</dbReference>
<evidence type="ECO:0000259" key="2">
    <source>
        <dbReference type="Pfam" id="PF12802"/>
    </source>
</evidence>
<dbReference type="Gene3D" id="3.30.420.40">
    <property type="match status" value="2"/>
</dbReference>
<reference evidence="3 4" key="1">
    <citation type="submission" date="2015-09" db="EMBL/GenBank/DDBJ databases">
        <title>Draft genome sequence of Kouleothrix aurantiaca JCM 19913.</title>
        <authorList>
            <person name="Hemp J."/>
        </authorList>
    </citation>
    <scope>NUCLEOTIDE SEQUENCE [LARGE SCALE GENOMIC DNA]</scope>
    <source>
        <strain evidence="3 4">COM-B</strain>
    </source>
</reference>
<dbReference type="InterPro" id="IPR043129">
    <property type="entry name" value="ATPase_NBD"/>
</dbReference>
<evidence type="ECO:0000313" key="4">
    <source>
        <dbReference type="Proteomes" id="UP000050509"/>
    </source>
</evidence>
<protein>
    <recommendedName>
        <fullName evidence="2">HTH marR-type domain-containing protein</fullName>
    </recommendedName>
</protein>
<dbReference type="EMBL" id="LJCR01000564">
    <property type="protein sequence ID" value="KPV52381.1"/>
    <property type="molecule type" value="Genomic_DNA"/>
</dbReference>
<dbReference type="SUPFAM" id="SSF53067">
    <property type="entry name" value="Actin-like ATPase domain"/>
    <property type="match status" value="1"/>
</dbReference>
<dbReference type="InterPro" id="IPR000835">
    <property type="entry name" value="HTH_MarR-typ"/>
</dbReference>
<gene>
    <name evidence="3" type="ORF">SE17_15840</name>
</gene>
<proteinExistence type="inferred from homology"/>